<dbReference type="InterPro" id="IPR037523">
    <property type="entry name" value="VOC_core"/>
</dbReference>
<dbReference type="InterPro" id="IPR029068">
    <property type="entry name" value="Glyas_Bleomycin-R_OHBP_Dase"/>
</dbReference>
<evidence type="ECO:0000313" key="4">
    <source>
        <dbReference type="Proteomes" id="UP000242712"/>
    </source>
</evidence>
<dbReference type="RefSeq" id="WP_103371959.1">
    <property type="nucleotide sequence ID" value="NZ_CBCRVO010000002.1"/>
</dbReference>
<dbReference type="CDD" id="cd16361">
    <property type="entry name" value="VOC_ShValD_like"/>
    <property type="match status" value="1"/>
</dbReference>
<dbReference type="PANTHER" id="PTHR43048:SF6">
    <property type="entry name" value="BLR8189 PROTEIN"/>
    <property type="match status" value="1"/>
</dbReference>
<comment type="caution">
    <text evidence="3">The sequence shown here is derived from an EMBL/GenBank/DDBJ whole genome shotgun (WGS) entry which is preliminary data.</text>
</comment>
<evidence type="ECO:0000313" key="3">
    <source>
        <dbReference type="EMBL" id="POA09016.1"/>
    </source>
</evidence>
<sequence length="178" mass="20088">MAITRGINHIGLTVPDMEEATRFFKEGLDGKIAYDSQTKTEEPRGGRHVEHILGLERGAQIIHKRMMVFGNGPNIEMFEFEDARQRGAESLQDVGFTHISFYVEAEDFDDAFKRIQEAGGTPLSDPHSNTRYEDTEGNQTVYVKAPWGSLIELQTVPNGFYYPEDSEATLFTPQPTKD</sequence>
<dbReference type="GO" id="GO:0004493">
    <property type="term" value="F:methylmalonyl-CoA epimerase activity"/>
    <property type="evidence" value="ECO:0007669"/>
    <property type="project" value="TreeGrafter"/>
</dbReference>
<gene>
    <name evidence="3" type="ORF">CD039_08515</name>
</gene>
<dbReference type="InterPro" id="IPR051785">
    <property type="entry name" value="MMCE/EMCE_epimerase"/>
</dbReference>
<dbReference type="OrthoDB" id="2613830at2"/>
<accession>A0A2K4FCM1</accession>
<keyword evidence="1" id="KW-0479">Metal-binding</keyword>
<organism evidence="3 4">
    <name type="scientific">Staphylococcus argensis</name>
    <dbReference type="NCBI Taxonomy" id="1607738"/>
    <lineage>
        <taxon>Bacteria</taxon>
        <taxon>Bacillati</taxon>
        <taxon>Bacillota</taxon>
        <taxon>Bacilli</taxon>
        <taxon>Bacillales</taxon>
        <taxon>Staphylococcaceae</taxon>
        <taxon>Staphylococcus</taxon>
    </lineage>
</organism>
<feature type="domain" description="VOC" evidence="2">
    <location>
        <begin position="6"/>
        <end position="156"/>
    </location>
</feature>
<dbReference type="InterPro" id="IPR004360">
    <property type="entry name" value="Glyas_Fos-R_dOase_dom"/>
</dbReference>
<dbReference type="Pfam" id="PF00903">
    <property type="entry name" value="Glyoxalase"/>
    <property type="match status" value="1"/>
</dbReference>
<dbReference type="PANTHER" id="PTHR43048">
    <property type="entry name" value="METHYLMALONYL-COA EPIMERASE"/>
    <property type="match status" value="1"/>
</dbReference>
<dbReference type="Proteomes" id="UP000242712">
    <property type="component" value="Unassembled WGS sequence"/>
</dbReference>
<dbReference type="EMBL" id="PPPX01000011">
    <property type="protein sequence ID" value="POA09016.1"/>
    <property type="molecule type" value="Genomic_DNA"/>
</dbReference>
<dbReference type="AlphaFoldDB" id="A0A2K4FCM1"/>
<keyword evidence="4" id="KW-1185">Reference proteome</keyword>
<evidence type="ECO:0000256" key="1">
    <source>
        <dbReference type="ARBA" id="ARBA00022723"/>
    </source>
</evidence>
<protein>
    <submittedName>
        <fullName evidence="3">Glyoxalase</fullName>
    </submittedName>
</protein>
<dbReference type="Gene3D" id="3.10.180.10">
    <property type="entry name" value="2,3-Dihydroxybiphenyl 1,2-Dioxygenase, domain 1"/>
    <property type="match status" value="1"/>
</dbReference>
<proteinExistence type="predicted"/>
<name>A0A2K4FCM1_9STAP</name>
<dbReference type="SUPFAM" id="SSF54593">
    <property type="entry name" value="Glyoxalase/Bleomycin resistance protein/Dihydroxybiphenyl dioxygenase"/>
    <property type="match status" value="1"/>
</dbReference>
<dbReference type="GO" id="GO:0046872">
    <property type="term" value="F:metal ion binding"/>
    <property type="evidence" value="ECO:0007669"/>
    <property type="project" value="UniProtKB-KW"/>
</dbReference>
<dbReference type="PROSITE" id="PS51819">
    <property type="entry name" value="VOC"/>
    <property type="match status" value="1"/>
</dbReference>
<reference evidence="3 4" key="1">
    <citation type="submission" date="2017-08" db="EMBL/GenBank/DDBJ databases">
        <title>Draft genome sequences of 64 type strains of genus Staph aureus.</title>
        <authorList>
            <person name="Cole K."/>
            <person name="Golubchik T."/>
            <person name="Russell J."/>
            <person name="Foster D."/>
            <person name="Llewelyn M."/>
            <person name="Wilson D."/>
            <person name="Crook D."/>
            <person name="Paul J."/>
        </authorList>
    </citation>
    <scope>NUCLEOTIDE SEQUENCE [LARGE SCALE GENOMIC DNA]</scope>
    <source>
        <strain evidence="3 4">DSM 29875</strain>
    </source>
</reference>
<evidence type="ECO:0000259" key="2">
    <source>
        <dbReference type="PROSITE" id="PS51819"/>
    </source>
</evidence>
<dbReference type="GO" id="GO:0046491">
    <property type="term" value="P:L-methylmalonyl-CoA metabolic process"/>
    <property type="evidence" value="ECO:0007669"/>
    <property type="project" value="TreeGrafter"/>
</dbReference>
<dbReference type="GeneID" id="98298392"/>